<keyword evidence="4" id="KW-0560">Oxidoreductase</keyword>
<dbReference type="KEGG" id="vg:65132594"/>
<reference evidence="4 5" key="1">
    <citation type="submission" date="2020-10" db="EMBL/GenBank/DDBJ databases">
        <title>Novel bacteriophages targeting Providencia spp. as potential agents for phage therapy.</title>
        <authorList>
            <person name="Rakov C."/>
            <person name="Alkalay-Oren S."/>
            <person name="Coppenhagen-Glazer S."/>
            <person name="Hazan R."/>
        </authorList>
    </citation>
    <scope>NUCLEOTIDE SEQUENCE [LARGE SCALE GENOMIC DNA]</scope>
</reference>
<dbReference type="Gene3D" id="3.20.70.20">
    <property type="match status" value="1"/>
</dbReference>
<dbReference type="PANTHER" id="PTHR21075:SF0">
    <property type="entry name" value="ANAEROBIC RIBONUCLEOSIDE-TRIPHOSPHATE REDUCTASE"/>
    <property type="match status" value="1"/>
</dbReference>
<keyword evidence="5" id="KW-1185">Reference proteome</keyword>
<dbReference type="GeneID" id="65132594"/>
<feature type="domain" description="Glycine radical" evidence="3">
    <location>
        <begin position="489"/>
        <end position="614"/>
    </location>
</feature>
<dbReference type="InterPro" id="IPR012833">
    <property type="entry name" value="NrdD"/>
</dbReference>
<dbReference type="GO" id="GO:0008998">
    <property type="term" value="F:ribonucleoside-triphosphate reductase (thioredoxin) activity"/>
    <property type="evidence" value="ECO:0007669"/>
    <property type="project" value="UniProtKB-EC"/>
</dbReference>
<dbReference type="RefSeq" id="YP_010114034.1">
    <property type="nucleotide sequence ID" value="NC_055910.1"/>
</dbReference>
<dbReference type="PANTHER" id="PTHR21075">
    <property type="entry name" value="ANAEROBIC RIBONUCLEOSIDE-TRIPHOSPHATE REDUCTASE"/>
    <property type="match status" value="1"/>
</dbReference>
<dbReference type="EMBL" id="MW057857">
    <property type="protein sequence ID" value="QPB12247.1"/>
    <property type="molecule type" value="Genomic_DNA"/>
</dbReference>
<evidence type="ECO:0000313" key="5">
    <source>
        <dbReference type="Proteomes" id="UP000663042"/>
    </source>
</evidence>
<proteinExistence type="predicted"/>
<dbReference type="NCBIfam" id="NF006732">
    <property type="entry name" value="PRK09263.1"/>
    <property type="match status" value="1"/>
</dbReference>
<evidence type="ECO:0000256" key="2">
    <source>
        <dbReference type="PROSITE-ProRule" id="PRU00493"/>
    </source>
</evidence>
<organism evidence="4 5">
    <name type="scientific">Providencia phage PSTCR5</name>
    <dbReference type="NCBI Taxonomy" id="2783547"/>
    <lineage>
        <taxon>Viruses</taxon>
        <taxon>Duplodnaviria</taxon>
        <taxon>Heunggongvirae</taxon>
        <taxon>Uroviricota</taxon>
        <taxon>Caudoviricetes</taxon>
        <taxon>Demerecviridae</taxon>
        <taxon>Priunavirus</taxon>
        <taxon>Priunavirus PSTCR5</taxon>
    </lineage>
</organism>
<evidence type="ECO:0000313" key="4">
    <source>
        <dbReference type="EMBL" id="QPB12247.1"/>
    </source>
</evidence>
<dbReference type="Proteomes" id="UP000663042">
    <property type="component" value="Segment"/>
</dbReference>
<name>A0A873WX44_9CAUD</name>
<dbReference type="SUPFAM" id="SSF51998">
    <property type="entry name" value="PFL-like glycyl radical enzymes"/>
    <property type="match status" value="1"/>
</dbReference>
<protein>
    <submittedName>
        <fullName evidence="4">Ribonucleotide reductase of class III (Anaerobic), large subunit</fullName>
        <ecNumber evidence="4">1.17.4.2</ecNumber>
    </submittedName>
</protein>
<feature type="modified residue" description="Glycine radical" evidence="2">
    <location>
        <position position="587"/>
    </location>
</feature>
<dbReference type="InterPro" id="IPR001150">
    <property type="entry name" value="Gly_radical"/>
</dbReference>
<sequence>MNDKLNKMLENVRGILSSSASDELLFNNANKPSERFPTQRDMIAGEVSKYLLSEMLPRNIWDAHERGEIHFHDADYSAMGMTNCCLVDLEGMLRDGLRVGNANIETPKSIGTAVAITAQIIAQVSSHQYGGTSIDRFDEVLSTYVRKSYDKNHAFARRWTKDEAKASVMATEMTEKNVEDAMQGFEYEVNTLFNSNGQSPFITIGFGLGTSWEARMVQKHLLLTRMRGLGAGKHTAIFPKLVFVLKQGLNMKPGDVNYDIKQLAMKCTSQRMYPDYISYEKLVEVTGDYKVSMGCRSFLSAIESGEISGRNNLGVVSINLPRIAMESEGNFDEFFVILGERLRLAALAQKWRIAHLANVQAKSAPILYMYGGFGLRLDPDEYVLEHLRGRASISMGYIGCHEMLQVMYGECVDTLAPECVSFVQDVLEVMSTYCEELRNETGFGFSLYATPSESLCDRFNRIDREVFPEYHWLFEKGYYTNSHHLSVDRKVAPDVKFDFESNFTSIASGGCISYVELPDMKKFPQGLEWVIDYAASKVHYFGINTPVDSCDACGFMGETVPTENGFTCPSCGNHDPDKLEITRRVCGYLGNPGSRPFNPGKQHEVMDRVKHADVRKGKVQVKK</sequence>
<dbReference type="GO" id="GO:0006260">
    <property type="term" value="P:DNA replication"/>
    <property type="evidence" value="ECO:0007669"/>
    <property type="project" value="InterPro"/>
</dbReference>
<dbReference type="PROSITE" id="PS00850">
    <property type="entry name" value="GLY_RADICAL_1"/>
    <property type="match status" value="1"/>
</dbReference>
<evidence type="ECO:0000256" key="1">
    <source>
        <dbReference type="ARBA" id="ARBA00022818"/>
    </source>
</evidence>
<evidence type="ECO:0000259" key="3">
    <source>
        <dbReference type="PROSITE" id="PS51149"/>
    </source>
</evidence>
<dbReference type="EC" id="1.17.4.2" evidence="4"/>
<dbReference type="InterPro" id="IPR019777">
    <property type="entry name" value="Form_AcTrfase_GR_CS"/>
</dbReference>
<dbReference type="NCBIfam" id="TIGR02487">
    <property type="entry name" value="NrdD"/>
    <property type="match status" value="1"/>
</dbReference>
<keyword evidence="1 2" id="KW-0556">Organic radical</keyword>
<dbReference type="CDD" id="cd01675">
    <property type="entry name" value="RNR_III"/>
    <property type="match status" value="1"/>
</dbReference>
<dbReference type="PROSITE" id="PS51149">
    <property type="entry name" value="GLY_RADICAL_2"/>
    <property type="match status" value="1"/>
</dbReference>
<dbReference type="GO" id="GO:0009265">
    <property type="term" value="P:2'-deoxyribonucleotide biosynthetic process"/>
    <property type="evidence" value="ECO:0007669"/>
    <property type="project" value="TreeGrafter"/>
</dbReference>
<dbReference type="GO" id="GO:0004748">
    <property type="term" value="F:ribonucleoside-diphosphate reductase activity, thioredoxin disulfide as acceptor"/>
    <property type="evidence" value="ECO:0007669"/>
    <property type="project" value="TreeGrafter"/>
</dbReference>
<dbReference type="Pfam" id="PF13597">
    <property type="entry name" value="NRDD"/>
    <property type="match status" value="1"/>
</dbReference>
<accession>A0A873WX44</accession>